<reference evidence="8 9" key="1">
    <citation type="submission" date="2021-07" db="EMBL/GenBank/DDBJ databases">
        <title>Stakelama flava sp. nov., a novel endophytic bacterium isolated from branch of Kandelia candel.</title>
        <authorList>
            <person name="Tuo L."/>
        </authorList>
    </citation>
    <scope>NUCLEOTIDE SEQUENCE [LARGE SCALE GENOMIC DNA]</scope>
    <source>
        <strain evidence="8 9">CBK3Z-3</strain>
    </source>
</reference>
<comment type="subcellular location">
    <subcellularLocation>
        <location evidence="3">Cell outer membrane</location>
        <topology evidence="3">Multi-pass membrane protein</topology>
    </subcellularLocation>
</comment>
<evidence type="ECO:0000256" key="4">
    <source>
        <dbReference type="RuleBase" id="RU003357"/>
    </source>
</evidence>
<evidence type="ECO:0000259" key="6">
    <source>
        <dbReference type="Pfam" id="PF00593"/>
    </source>
</evidence>
<evidence type="ECO:0000256" key="1">
    <source>
        <dbReference type="ARBA" id="ARBA00023065"/>
    </source>
</evidence>
<keyword evidence="5" id="KW-0732">Signal</keyword>
<dbReference type="PROSITE" id="PS52016">
    <property type="entry name" value="TONB_DEPENDENT_REC_3"/>
    <property type="match status" value="1"/>
</dbReference>
<dbReference type="PANTHER" id="PTHR32552:SF81">
    <property type="entry name" value="TONB-DEPENDENT OUTER MEMBRANE RECEPTOR"/>
    <property type="match status" value="1"/>
</dbReference>
<dbReference type="InterPro" id="IPR000531">
    <property type="entry name" value="Beta-barrel_TonB"/>
</dbReference>
<sequence length="821" mass="88927">MKAITLALAIAVSHAAIGTAFAQTTSDVPTDTQGDQPDQLDEIIVTANKRAERLSEVPISITAATGPELADRGIQTTADLGKITPGLTFTESNYGAPIYTLRGVGGFVEALAFSPNVSVYVDQVPLPYSRLTEGASLDPERVEVLKGPQGTLFGQNSTGGAINYVAAKPTPSLEAGLDLTYGRFDEIDVGGYVSGPITGNLGARLAFRSEHRGGWQKNSATPESIFTDPTASLFGYDDDKNGVRDFSTARLILAWQPDSDIKIELNLNGWFNRSDMQQKQYAAYAPLVPGGADVPVEGVESLQDALRNYPQTPHDNRHAGWDPGVSNRRDDKFYQAALRIEYQLSPAIQLTSITAFDHAEVFGPTDLDGTVLPVARNNVTGNFDNFSQELRMAGQALAGDALKWLIGANYAYDKINDIARLSVRTTNSGIPLPAGATTQVGGVPLPDGGQIFYFEDFLNVARQKVHTAAVFGSLTYDVTPQITVEASARYTDRHNSYSGCLVDPYGSDGAFARTLAAISQFVTGAANPPVAPASGCITLNSDFTFFDDFIDRKLNEDNFSYRGSVSWRPSSDHMLYASITKGYKAGAFENLSAVSVDQVAPVPQESVLAYEVGFKSAFFDRELQLDAAAFYYDYRSKQLADYVNNFVFGILPALVSIPKSRVQGFEASLTTRPAEGLTVNVAATYLDTKVLSSYVTPGLVGITTDIKGSTFPLTPKWQVTANIDHVMPISDRLNAFLGASALYHSKATPAFVSGPYTLPSYATLDLRAGIETQDGKYRLELWGRNVTDEYYLTTYVHTGDDQSRLTGMPATYGLTFRTRFE</sequence>
<accession>A0ABS6XQ39</accession>
<keyword evidence="3" id="KW-0813">Transport</keyword>
<comment type="similarity">
    <text evidence="3 4">Belongs to the TonB-dependent receptor family.</text>
</comment>
<keyword evidence="8" id="KW-0675">Receptor</keyword>
<dbReference type="EMBL" id="JAHWZX010000024">
    <property type="protein sequence ID" value="MBW4332330.1"/>
    <property type="molecule type" value="Genomic_DNA"/>
</dbReference>
<dbReference type="Proteomes" id="UP001197214">
    <property type="component" value="Unassembled WGS sequence"/>
</dbReference>
<feature type="signal peptide" evidence="5">
    <location>
        <begin position="1"/>
        <end position="22"/>
    </location>
</feature>
<evidence type="ECO:0000256" key="5">
    <source>
        <dbReference type="SAM" id="SignalP"/>
    </source>
</evidence>
<organism evidence="8 9">
    <name type="scientific">Stakelama flava</name>
    <dbReference type="NCBI Taxonomy" id="2860338"/>
    <lineage>
        <taxon>Bacteria</taxon>
        <taxon>Pseudomonadati</taxon>
        <taxon>Pseudomonadota</taxon>
        <taxon>Alphaproteobacteria</taxon>
        <taxon>Sphingomonadales</taxon>
        <taxon>Sphingomonadaceae</taxon>
        <taxon>Stakelama</taxon>
    </lineage>
</organism>
<feature type="domain" description="TonB-dependent receptor-like beta-barrel" evidence="6">
    <location>
        <begin position="308"/>
        <end position="786"/>
    </location>
</feature>
<name>A0ABS6XQ39_9SPHN</name>
<dbReference type="RefSeq" id="WP_219239432.1">
    <property type="nucleotide sequence ID" value="NZ_JAHWZX010000024.1"/>
</dbReference>
<evidence type="ECO:0000256" key="3">
    <source>
        <dbReference type="PROSITE-ProRule" id="PRU01360"/>
    </source>
</evidence>
<comment type="caution">
    <text evidence="8">The sequence shown here is derived from an EMBL/GenBank/DDBJ whole genome shotgun (WGS) entry which is preliminary data.</text>
</comment>
<keyword evidence="3" id="KW-0812">Transmembrane</keyword>
<keyword evidence="3" id="KW-1134">Transmembrane beta strand</keyword>
<protein>
    <submittedName>
        <fullName evidence="8">TonB-dependent receptor</fullName>
    </submittedName>
</protein>
<evidence type="ECO:0000313" key="8">
    <source>
        <dbReference type="EMBL" id="MBW4332330.1"/>
    </source>
</evidence>
<dbReference type="PANTHER" id="PTHR32552">
    <property type="entry name" value="FERRICHROME IRON RECEPTOR-RELATED"/>
    <property type="match status" value="1"/>
</dbReference>
<gene>
    <name evidence="8" type="ORF">KY084_15870</name>
</gene>
<keyword evidence="9" id="KW-1185">Reference proteome</keyword>
<keyword evidence="2 4" id="KW-0798">TonB box</keyword>
<dbReference type="Pfam" id="PF07715">
    <property type="entry name" value="Plug"/>
    <property type="match status" value="1"/>
</dbReference>
<proteinExistence type="inferred from homology"/>
<feature type="domain" description="TonB-dependent receptor plug" evidence="7">
    <location>
        <begin position="54"/>
        <end position="161"/>
    </location>
</feature>
<evidence type="ECO:0000256" key="2">
    <source>
        <dbReference type="ARBA" id="ARBA00023077"/>
    </source>
</evidence>
<dbReference type="InterPro" id="IPR039426">
    <property type="entry name" value="TonB-dep_rcpt-like"/>
</dbReference>
<keyword evidence="1" id="KW-0406">Ion transport</keyword>
<feature type="chain" id="PRO_5047488191" evidence="5">
    <location>
        <begin position="23"/>
        <end position="821"/>
    </location>
</feature>
<keyword evidence="3 4" id="KW-0472">Membrane</keyword>
<evidence type="ECO:0000259" key="7">
    <source>
        <dbReference type="Pfam" id="PF07715"/>
    </source>
</evidence>
<dbReference type="InterPro" id="IPR012910">
    <property type="entry name" value="Plug_dom"/>
</dbReference>
<keyword evidence="3" id="KW-0998">Cell outer membrane</keyword>
<evidence type="ECO:0000313" key="9">
    <source>
        <dbReference type="Proteomes" id="UP001197214"/>
    </source>
</evidence>
<dbReference type="Pfam" id="PF00593">
    <property type="entry name" value="TonB_dep_Rec_b-barrel"/>
    <property type="match status" value="1"/>
</dbReference>